<dbReference type="AlphaFoldDB" id="E5A725"/>
<evidence type="ECO:0000313" key="3">
    <source>
        <dbReference type="Proteomes" id="UP000002668"/>
    </source>
</evidence>
<dbReference type="VEuPathDB" id="FungiDB:LEMA_uP086590.1"/>
<accession>E5A725</accession>
<dbReference type="Proteomes" id="UP000002668">
    <property type="component" value="Genome"/>
</dbReference>
<proteinExistence type="predicted"/>
<dbReference type="InParanoid" id="E5A725"/>
<dbReference type="EMBL" id="FP929136">
    <property type="protein sequence ID" value="CBX99420.1"/>
    <property type="molecule type" value="Genomic_DNA"/>
</dbReference>
<evidence type="ECO:0000313" key="2">
    <source>
        <dbReference type="EMBL" id="CBX99420.1"/>
    </source>
</evidence>
<reference evidence="3" key="1">
    <citation type="journal article" date="2011" name="Nat. Commun.">
        <title>Effector diversification within compartments of the Leptosphaeria maculans genome affected by Repeat-Induced Point mutations.</title>
        <authorList>
            <person name="Rouxel T."/>
            <person name="Grandaubert J."/>
            <person name="Hane J.K."/>
            <person name="Hoede C."/>
            <person name="van de Wouw A.P."/>
            <person name="Couloux A."/>
            <person name="Dominguez V."/>
            <person name="Anthouard V."/>
            <person name="Bally P."/>
            <person name="Bourras S."/>
            <person name="Cozijnsen A.J."/>
            <person name="Ciuffetti L.M."/>
            <person name="Degrave A."/>
            <person name="Dilmaghani A."/>
            <person name="Duret L."/>
            <person name="Fudal I."/>
            <person name="Goodwin S.B."/>
            <person name="Gout L."/>
            <person name="Glaser N."/>
            <person name="Linglin J."/>
            <person name="Kema G.H.J."/>
            <person name="Lapalu N."/>
            <person name="Lawrence C.B."/>
            <person name="May K."/>
            <person name="Meyer M."/>
            <person name="Ollivier B."/>
            <person name="Poulain J."/>
            <person name="Schoch C.L."/>
            <person name="Simon A."/>
            <person name="Spatafora J.W."/>
            <person name="Stachowiak A."/>
            <person name="Turgeon B.G."/>
            <person name="Tyler B.M."/>
            <person name="Vincent D."/>
            <person name="Weissenbach J."/>
            <person name="Amselem J."/>
            <person name="Quesneville H."/>
            <person name="Oliver R.P."/>
            <person name="Wincker P."/>
            <person name="Balesdent M.-H."/>
            <person name="Howlett B.J."/>
        </authorList>
    </citation>
    <scope>NUCLEOTIDE SEQUENCE [LARGE SCALE GENOMIC DNA]</scope>
    <source>
        <strain evidence="3">JN3 / isolate v23.1.3 / race Av1-4-5-6-7-8</strain>
    </source>
</reference>
<sequence length="89" mass="9786">MVHLQHLHPATPAYYSMHPPKRGGRTLPLASPSHSARSLPSSCSTTRTAGVYEQSAQMARSSFPLRGKAWTKSSACPFRRRPRGNIISL</sequence>
<keyword evidence="3" id="KW-1185">Reference proteome</keyword>
<feature type="region of interest" description="Disordered" evidence="1">
    <location>
        <begin position="1"/>
        <end position="46"/>
    </location>
</feature>
<protein>
    <submittedName>
        <fullName evidence="2">Uncharacterized protein</fullName>
    </submittedName>
</protein>
<name>E5A725_LEPMJ</name>
<dbReference type="HOGENOM" id="CLU_2455148_0_0_1"/>
<feature type="compositionally biased region" description="Low complexity" evidence="1">
    <location>
        <begin position="27"/>
        <end position="44"/>
    </location>
</feature>
<evidence type="ECO:0000256" key="1">
    <source>
        <dbReference type="SAM" id="MobiDB-lite"/>
    </source>
</evidence>
<gene>
    <name evidence="2" type="ORF">LEMA_uP086590.1</name>
</gene>
<organism evidence="2 3">
    <name type="scientific">Leptosphaeria maculans (strain JN3 / isolate v23.1.3 / race Av1-4-5-6-7-8)</name>
    <name type="common">Blackleg fungus</name>
    <name type="synonym">Phoma lingam</name>
    <dbReference type="NCBI Taxonomy" id="985895"/>
    <lineage>
        <taxon>Eukaryota</taxon>
        <taxon>Fungi</taxon>
        <taxon>Dikarya</taxon>
        <taxon>Ascomycota</taxon>
        <taxon>Pezizomycotina</taxon>
        <taxon>Dothideomycetes</taxon>
        <taxon>Pleosporomycetidae</taxon>
        <taxon>Pleosporales</taxon>
        <taxon>Pleosporineae</taxon>
        <taxon>Leptosphaeriaceae</taxon>
        <taxon>Plenodomus</taxon>
        <taxon>Plenodomus lingam/Leptosphaeria maculans species complex</taxon>
    </lineage>
</organism>